<feature type="signal peptide" evidence="3">
    <location>
        <begin position="1"/>
        <end position="28"/>
    </location>
</feature>
<dbReference type="EMBL" id="MFGB01000010">
    <property type="protein sequence ID" value="OGF27037.1"/>
    <property type="molecule type" value="Genomic_DNA"/>
</dbReference>
<dbReference type="InterPro" id="IPR012334">
    <property type="entry name" value="Pectin_lyas_fold"/>
</dbReference>
<gene>
    <name evidence="4" type="ORF">A2227_04060</name>
</gene>
<dbReference type="InterPro" id="IPR011050">
    <property type="entry name" value="Pectin_lyase_fold/virulence"/>
</dbReference>
<dbReference type="Proteomes" id="UP000178367">
    <property type="component" value="Unassembled WGS sequence"/>
</dbReference>
<dbReference type="GO" id="GO:0046872">
    <property type="term" value="F:metal ion binding"/>
    <property type="evidence" value="ECO:0007669"/>
    <property type="project" value="UniProtKB-KW"/>
</dbReference>
<sequence length="728" mass="76457">MKKIKAQYFLSVLCSLFLFLAGASQAGAQGTLPIFPGAAGWGTYTRAAYGGGSNPTVYRVTNLGASGSGSLQACVAASGPRICIFETSGVIRITSNMAIRNPYITIAGQTAPNPGIMIRGAALTVLTHDVLVQHIRVRSGDADDGPDKSNRDSLQIDNNTGNTYNVVIDHCSFSWSVDENASIWNENIYNVSVINSIFSEALYLAGHPENPPDVPHSMGFIIGEGIDRTTVAYTLLAHNNQRNIRLKPNSSAEQINTVVYNYGTRAVDTEGNINVIGNQFIPGDNTEADSSIFLRISAARVYTRDNINAPSGNASSPVAALGISNSCILPSSAVLNYVLNYAGARPANRDTVDTRIINEVRNRTGSFKDTVAEAGGWPVLAQNTRALTTPANPHADSDGDGYTNLEEWLHQYSSQVEGGQLPYCGTPTTCSNCCSSIQTCPTAMTTVGTCARCCATTCQTASTDTTAPRVTVFSVTPTTLTVGASITANYTVTDNTALARAELWRAPSGTNCTDTVKTGCVWTQVTSVNITGTSRTGTFTSSPTAAGTFYYGLHAVDSSNNVGYEPAPVRVTVNAATQTCTNCCSSTQTCPTAMTTVGTCARCCATTCQTASACGNGNCETGETCSSCASDCGACPGGQCQKLSSGSAIPAGYGAPYNTLSVSGEQLMSVVCNANSASISIGANSTSQYIYRYGYIWRNNAWQRIDLVGSNPAYEGNWFGGTLPLPLA</sequence>
<dbReference type="AlphaFoldDB" id="A0A1F5SJZ9"/>
<dbReference type="Gene3D" id="2.160.20.10">
    <property type="entry name" value="Single-stranded right-handed beta-helix, Pectin lyase-like"/>
    <property type="match status" value="1"/>
</dbReference>
<protein>
    <recommendedName>
        <fullName evidence="6">Pectate lyase domain-containing protein</fullName>
    </recommendedName>
</protein>
<evidence type="ECO:0000313" key="5">
    <source>
        <dbReference type="Proteomes" id="UP000178367"/>
    </source>
</evidence>
<keyword evidence="1" id="KW-0479">Metal-binding</keyword>
<evidence type="ECO:0000256" key="3">
    <source>
        <dbReference type="SAM" id="SignalP"/>
    </source>
</evidence>
<reference evidence="4 5" key="1">
    <citation type="journal article" date="2016" name="Nat. Commun.">
        <title>Thousands of microbial genomes shed light on interconnected biogeochemical processes in an aquifer system.</title>
        <authorList>
            <person name="Anantharaman K."/>
            <person name="Brown C.T."/>
            <person name="Hug L.A."/>
            <person name="Sharon I."/>
            <person name="Castelle C.J."/>
            <person name="Probst A.J."/>
            <person name="Thomas B.C."/>
            <person name="Singh A."/>
            <person name="Wilkins M.J."/>
            <person name="Karaoz U."/>
            <person name="Brodie E.L."/>
            <person name="Williams K.H."/>
            <person name="Hubbard S.S."/>
            <person name="Banfield J.F."/>
        </authorList>
    </citation>
    <scope>NUCLEOTIDE SEQUENCE [LARGE SCALE GENOMIC DNA]</scope>
</reference>
<dbReference type="InterPro" id="IPR052063">
    <property type="entry name" value="Polysaccharide_Lyase_1"/>
</dbReference>
<proteinExistence type="predicted"/>
<dbReference type="STRING" id="1797994.A2227_04060"/>
<dbReference type="PANTHER" id="PTHR42970">
    <property type="entry name" value="PECTATE LYASE C-RELATED"/>
    <property type="match status" value="1"/>
</dbReference>
<dbReference type="SUPFAM" id="SSF51126">
    <property type="entry name" value="Pectin lyase-like"/>
    <property type="match status" value="1"/>
</dbReference>
<name>A0A1F5SJZ9_9BACT</name>
<organism evidence="4 5">
    <name type="scientific">Candidatus Falkowbacteria bacterium RIFOXYA2_FULL_47_19</name>
    <dbReference type="NCBI Taxonomy" id="1797994"/>
    <lineage>
        <taxon>Bacteria</taxon>
        <taxon>Candidatus Falkowiibacteriota</taxon>
    </lineage>
</organism>
<evidence type="ECO:0000256" key="2">
    <source>
        <dbReference type="ARBA" id="ARBA00023180"/>
    </source>
</evidence>
<comment type="caution">
    <text evidence="4">The sequence shown here is derived from an EMBL/GenBank/DDBJ whole genome shotgun (WGS) entry which is preliminary data.</text>
</comment>
<keyword evidence="3" id="KW-0732">Signal</keyword>
<evidence type="ECO:0000313" key="4">
    <source>
        <dbReference type="EMBL" id="OGF27037.1"/>
    </source>
</evidence>
<dbReference type="PANTHER" id="PTHR42970:SF1">
    <property type="entry name" value="PECTATE LYASE C-RELATED"/>
    <property type="match status" value="1"/>
</dbReference>
<evidence type="ECO:0000256" key="1">
    <source>
        <dbReference type="ARBA" id="ARBA00022723"/>
    </source>
</evidence>
<feature type="chain" id="PRO_5009521250" description="Pectate lyase domain-containing protein" evidence="3">
    <location>
        <begin position="29"/>
        <end position="728"/>
    </location>
</feature>
<keyword evidence="2" id="KW-0325">Glycoprotein</keyword>
<evidence type="ECO:0008006" key="6">
    <source>
        <dbReference type="Google" id="ProtNLM"/>
    </source>
</evidence>
<accession>A0A1F5SJZ9</accession>